<dbReference type="InterPro" id="IPR014729">
    <property type="entry name" value="Rossmann-like_a/b/a_fold"/>
</dbReference>
<proteinExistence type="inferred from homology"/>
<evidence type="ECO:0000313" key="3">
    <source>
        <dbReference type="EMBL" id="UYG18071.1"/>
    </source>
</evidence>
<keyword evidence="4" id="KW-1185">Reference proteome</keyword>
<reference evidence="3" key="1">
    <citation type="submission" date="2022-10" db="EMBL/GenBank/DDBJ databases">
        <title>Whole-Genome Sequencing of Brachybacterium huguangmaarense BRM-3, Isolated from Betula schmidtii.</title>
        <authorList>
            <person name="Haam D."/>
        </authorList>
    </citation>
    <scope>NUCLEOTIDE SEQUENCE</scope>
    <source>
        <strain evidence="3">BRM-3</strain>
    </source>
</reference>
<dbReference type="EMBL" id="CP107020">
    <property type="protein sequence ID" value="UYG18071.1"/>
    <property type="molecule type" value="Genomic_DNA"/>
</dbReference>
<sequence>MTVVVGFIPTPVGFAALDASLDEARRRGGPLIVVNVVRDGDEDDPRHASPEQLEMAQERLRSAPVRVDVRQVRAELGIAGVLLDIAETERADLLVIGIRREREHTRQFLGFTAQKLLVDAACDVLVV</sequence>
<dbReference type="RefSeq" id="WP_263595275.1">
    <property type="nucleotide sequence ID" value="NZ_CP107020.1"/>
</dbReference>
<dbReference type="Pfam" id="PF00582">
    <property type="entry name" value="Usp"/>
    <property type="match status" value="1"/>
</dbReference>
<dbReference type="InterPro" id="IPR006015">
    <property type="entry name" value="Universal_stress_UspA"/>
</dbReference>
<evidence type="ECO:0000256" key="1">
    <source>
        <dbReference type="ARBA" id="ARBA00008791"/>
    </source>
</evidence>
<protein>
    <submittedName>
        <fullName evidence="3">Universal stress protein</fullName>
    </submittedName>
</protein>
<dbReference type="Gene3D" id="3.40.50.620">
    <property type="entry name" value="HUPs"/>
    <property type="match status" value="1"/>
</dbReference>
<dbReference type="SUPFAM" id="SSF52402">
    <property type="entry name" value="Adenine nucleotide alpha hydrolases-like"/>
    <property type="match status" value="1"/>
</dbReference>
<accession>A0ABY6G5H8</accession>
<organism evidence="3 4">
    <name type="scientific">Brachybacterium huguangmaarense</name>
    <dbReference type="NCBI Taxonomy" id="1652028"/>
    <lineage>
        <taxon>Bacteria</taxon>
        <taxon>Bacillati</taxon>
        <taxon>Actinomycetota</taxon>
        <taxon>Actinomycetes</taxon>
        <taxon>Micrococcales</taxon>
        <taxon>Dermabacteraceae</taxon>
        <taxon>Brachybacterium</taxon>
    </lineage>
</organism>
<evidence type="ECO:0000313" key="4">
    <source>
        <dbReference type="Proteomes" id="UP001164305"/>
    </source>
</evidence>
<dbReference type="InterPro" id="IPR006016">
    <property type="entry name" value="UspA"/>
</dbReference>
<dbReference type="Proteomes" id="UP001164305">
    <property type="component" value="Chromosome"/>
</dbReference>
<comment type="similarity">
    <text evidence="1">Belongs to the universal stress protein A family.</text>
</comment>
<dbReference type="PRINTS" id="PR01438">
    <property type="entry name" value="UNVRSLSTRESS"/>
</dbReference>
<feature type="domain" description="UspA" evidence="2">
    <location>
        <begin position="2"/>
        <end position="127"/>
    </location>
</feature>
<evidence type="ECO:0000259" key="2">
    <source>
        <dbReference type="Pfam" id="PF00582"/>
    </source>
</evidence>
<gene>
    <name evidence="3" type="ORF">BRM3_06605</name>
</gene>
<dbReference type="CDD" id="cd00293">
    <property type="entry name" value="USP-like"/>
    <property type="match status" value="1"/>
</dbReference>
<name>A0ABY6G5H8_9MICO</name>